<reference evidence="2" key="2">
    <citation type="submission" date="2021-03" db="UniProtKB">
        <authorList>
            <consortium name="EnsemblPlants"/>
        </authorList>
    </citation>
    <scope>IDENTIFICATION</scope>
</reference>
<dbReference type="Gene3D" id="3.40.30.10">
    <property type="entry name" value="Glutaredoxin"/>
    <property type="match status" value="1"/>
</dbReference>
<dbReference type="GO" id="GO:0034599">
    <property type="term" value="P:cellular response to oxidative stress"/>
    <property type="evidence" value="ECO:0007669"/>
    <property type="project" value="TreeGrafter"/>
</dbReference>
<dbReference type="InterPro" id="IPR002109">
    <property type="entry name" value="Glutaredoxin"/>
</dbReference>
<dbReference type="GO" id="GO:0015038">
    <property type="term" value="F:glutathione disulfide oxidoreductase activity"/>
    <property type="evidence" value="ECO:0007669"/>
    <property type="project" value="TreeGrafter"/>
</dbReference>
<sequence length="254" mass="28296">MLGPFPDKEGKLNAQLVGRDELMDELNMHLNNAQARLKKEAYVHCREVSFKLKKANKADVSVSPLPRQLSTGLELVVQPEKLLGNLDDQFSGDPTFTKNLSQNCSLPHFLVHLGISFQLQGQSFRKPSINNFYLAVVVRSSIHWMSKAFILDLLLITVLAYTNSVLVHHAIGHDWLCIYILIPFIFRAHLMAVRSFDDGGNIQDALGEIVGRRTVPQVFINGKHIGGSDDTVEAYENGQLAKLLGIAATHKDDL</sequence>
<dbReference type="Proteomes" id="UP000596661">
    <property type="component" value="Chromosome 4"/>
</dbReference>
<dbReference type="InterPro" id="IPR036249">
    <property type="entry name" value="Thioredoxin-like_sf"/>
</dbReference>
<evidence type="ECO:0000259" key="1">
    <source>
        <dbReference type="Pfam" id="PF00462"/>
    </source>
</evidence>
<organism evidence="2 3">
    <name type="scientific">Cannabis sativa</name>
    <name type="common">Hemp</name>
    <name type="synonym">Marijuana</name>
    <dbReference type="NCBI Taxonomy" id="3483"/>
    <lineage>
        <taxon>Eukaryota</taxon>
        <taxon>Viridiplantae</taxon>
        <taxon>Streptophyta</taxon>
        <taxon>Embryophyta</taxon>
        <taxon>Tracheophyta</taxon>
        <taxon>Spermatophyta</taxon>
        <taxon>Magnoliopsida</taxon>
        <taxon>eudicotyledons</taxon>
        <taxon>Gunneridae</taxon>
        <taxon>Pentapetalae</taxon>
        <taxon>rosids</taxon>
        <taxon>fabids</taxon>
        <taxon>Rosales</taxon>
        <taxon>Cannabaceae</taxon>
        <taxon>Cannabis</taxon>
    </lineage>
</organism>
<dbReference type="AlphaFoldDB" id="A0A803PHJ8"/>
<dbReference type="Pfam" id="PF00462">
    <property type="entry name" value="Glutaredoxin"/>
    <property type="match status" value="1"/>
</dbReference>
<feature type="domain" description="Glutaredoxin" evidence="1">
    <location>
        <begin position="200"/>
        <end position="225"/>
    </location>
</feature>
<reference evidence="2" key="1">
    <citation type="submission" date="2018-11" db="EMBL/GenBank/DDBJ databases">
        <authorList>
            <person name="Grassa J C."/>
        </authorList>
    </citation>
    <scope>NUCLEOTIDE SEQUENCE [LARGE SCALE GENOMIC DNA]</scope>
</reference>
<dbReference type="SUPFAM" id="SSF52833">
    <property type="entry name" value="Thioredoxin-like"/>
    <property type="match status" value="1"/>
</dbReference>
<dbReference type="PROSITE" id="PS51354">
    <property type="entry name" value="GLUTAREDOXIN_2"/>
    <property type="match status" value="1"/>
</dbReference>
<name>A0A803PHJ8_CANSA</name>
<dbReference type="PANTHER" id="PTHR45694">
    <property type="entry name" value="GLUTAREDOXIN 2"/>
    <property type="match status" value="1"/>
</dbReference>
<protein>
    <recommendedName>
        <fullName evidence="1">Glutaredoxin domain-containing protein</fullName>
    </recommendedName>
</protein>
<dbReference type="PANTHER" id="PTHR45694:SF5">
    <property type="entry name" value="GLUTAREDOXIN 2"/>
    <property type="match status" value="1"/>
</dbReference>
<dbReference type="PRINTS" id="PR00160">
    <property type="entry name" value="GLUTAREDOXIN"/>
</dbReference>
<dbReference type="EnsemblPlants" id="evm.model.04.470">
    <property type="protein sequence ID" value="cds.evm.model.04.470"/>
    <property type="gene ID" value="evm.TU.04.470"/>
</dbReference>
<proteinExistence type="predicted"/>
<keyword evidence="3" id="KW-1185">Reference proteome</keyword>
<dbReference type="EMBL" id="UZAU01000360">
    <property type="status" value="NOT_ANNOTATED_CDS"/>
    <property type="molecule type" value="Genomic_DNA"/>
</dbReference>
<accession>A0A803PHJ8</accession>
<dbReference type="GO" id="GO:0005737">
    <property type="term" value="C:cytoplasm"/>
    <property type="evidence" value="ECO:0007669"/>
    <property type="project" value="TreeGrafter"/>
</dbReference>
<dbReference type="InterPro" id="IPR014025">
    <property type="entry name" value="Glutaredoxin_subgr"/>
</dbReference>
<evidence type="ECO:0000313" key="3">
    <source>
        <dbReference type="Proteomes" id="UP000596661"/>
    </source>
</evidence>
<dbReference type="Gramene" id="evm.model.04.470">
    <property type="protein sequence ID" value="cds.evm.model.04.470"/>
    <property type="gene ID" value="evm.TU.04.470"/>
</dbReference>
<evidence type="ECO:0000313" key="2">
    <source>
        <dbReference type="EnsemblPlants" id="cds.evm.model.04.470"/>
    </source>
</evidence>